<protein>
    <submittedName>
        <fullName evidence="2">4-vinyl reductase 4VR</fullName>
    </submittedName>
</protein>
<dbReference type="eggNOG" id="arCOG01688">
    <property type="taxonomic scope" value="Archaea"/>
</dbReference>
<keyword evidence="3" id="KW-1185">Reference proteome</keyword>
<name>B5IHD6_ACIB4</name>
<dbReference type="Pfam" id="PF02830">
    <property type="entry name" value="V4R"/>
    <property type="match status" value="1"/>
</dbReference>
<evidence type="ECO:0000259" key="1">
    <source>
        <dbReference type="SMART" id="SM00989"/>
    </source>
</evidence>
<dbReference type="InterPro" id="IPR004096">
    <property type="entry name" value="V4R"/>
</dbReference>
<dbReference type="PANTHER" id="PTHR35090">
    <property type="entry name" value="DNA-DIRECTED RNA POLYMERASE SUBUNIT I"/>
    <property type="match status" value="1"/>
</dbReference>
<organism evidence="2 3">
    <name type="scientific">Aciduliprofundum boonei (strain DSM 19572 / T469)</name>
    <dbReference type="NCBI Taxonomy" id="439481"/>
    <lineage>
        <taxon>Archaea</taxon>
        <taxon>Methanobacteriati</taxon>
        <taxon>Thermoplasmatota</taxon>
        <taxon>DHVE2 group</taxon>
        <taxon>Candidatus Aciduliprofundum</taxon>
    </lineage>
</organism>
<dbReference type="HOGENOM" id="CLU_1912230_0_0_2"/>
<reference evidence="2" key="1">
    <citation type="submission" date="2010-02" db="EMBL/GenBank/DDBJ databases">
        <title>Complete sequence of Aciduliprofundum boonei T469.</title>
        <authorList>
            <consortium name="US DOE Joint Genome Institute"/>
            <person name="Lucas S."/>
            <person name="Copeland A."/>
            <person name="Lapidus A."/>
            <person name="Cheng J.-F."/>
            <person name="Bruce D."/>
            <person name="Goodwin L."/>
            <person name="Pitluck S."/>
            <person name="Saunders E."/>
            <person name="Detter J.C."/>
            <person name="Han C."/>
            <person name="Tapia R."/>
            <person name="Land M."/>
            <person name="Hauser L."/>
            <person name="Kyrpides N."/>
            <person name="Mikhailova N."/>
            <person name="Flores G."/>
            <person name="Reysenbach A.-L."/>
            <person name="Woyke T."/>
        </authorList>
    </citation>
    <scope>NUCLEOTIDE SEQUENCE</scope>
    <source>
        <strain evidence="2">T469</strain>
    </source>
</reference>
<dbReference type="STRING" id="439481.Aboo_0215"/>
<dbReference type="RefSeq" id="WP_008086616.1">
    <property type="nucleotide sequence ID" value="NC_013926.1"/>
</dbReference>
<accession>B5IHD6</accession>
<dbReference type="OrthoDB" id="371687at2157"/>
<evidence type="ECO:0000313" key="2">
    <source>
        <dbReference type="EMBL" id="ADD08027.1"/>
    </source>
</evidence>
<dbReference type="EMBL" id="CP001941">
    <property type="protein sequence ID" value="ADD08027.1"/>
    <property type="molecule type" value="Genomic_DNA"/>
</dbReference>
<sequence length="132" mass="15468">MDRIYVTKEEILKIEEMYMDIMSYASIGLLLRTGESIGDVITERLPREDYFESLKDILKLRGWVDDIEFEKDKVIVKGSVEVHKSKFPTCHILRGIIRKIYENYYKTIVNVEEEKCESMGDDNCVFKISMVG</sequence>
<dbReference type="SMART" id="SM00989">
    <property type="entry name" value="V4R"/>
    <property type="match status" value="1"/>
</dbReference>
<evidence type="ECO:0000313" key="3">
    <source>
        <dbReference type="Proteomes" id="UP000001400"/>
    </source>
</evidence>
<feature type="domain" description="4-vinyl reductase 4VR" evidence="1">
    <location>
        <begin position="71"/>
        <end position="130"/>
    </location>
</feature>
<dbReference type="KEGG" id="abi:Aboo_0215"/>
<dbReference type="AlphaFoldDB" id="B5IHD6"/>
<proteinExistence type="predicted"/>
<dbReference type="PANTHER" id="PTHR35090:SF1">
    <property type="entry name" value="SLR0144 PROTEIN"/>
    <property type="match status" value="1"/>
</dbReference>
<dbReference type="Gene3D" id="3.30.1380.20">
    <property type="entry name" value="Trafficking protein particle complex subunit 3"/>
    <property type="match status" value="1"/>
</dbReference>
<dbReference type="GeneID" id="8827156"/>
<dbReference type="Proteomes" id="UP000001400">
    <property type="component" value="Chromosome"/>
</dbReference>
<dbReference type="InterPro" id="IPR024096">
    <property type="entry name" value="NO_sig/Golgi_transp_ligand-bd"/>
</dbReference>
<dbReference type="SUPFAM" id="SSF111126">
    <property type="entry name" value="Ligand-binding domain in the NO signalling and Golgi transport"/>
    <property type="match status" value="1"/>
</dbReference>
<gene>
    <name evidence="2" type="ordered locus">Aboo_0215</name>
</gene>